<dbReference type="SUPFAM" id="SSF57850">
    <property type="entry name" value="RING/U-box"/>
    <property type="match status" value="1"/>
</dbReference>
<keyword evidence="5" id="KW-0472">Membrane</keyword>
<name>A0AAD4MCC6_9AGAM</name>
<dbReference type="CDD" id="cd16462">
    <property type="entry name" value="RING-H2_Pep3p-like"/>
    <property type="match status" value="1"/>
</dbReference>
<evidence type="ECO:0000256" key="5">
    <source>
        <dbReference type="ARBA" id="ARBA00023136"/>
    </source>
</evidence>
<reference evidence="11" key="1">
    <citation type="journal article" date="2022" name="New Phytol.">
        <title>Evolutionary transition to the ectomycorrhizal habit in the genomes of a hyperdiverse lineage of mushroom-forming fungi.</title>
        <authorList>
            <person name="Looney B."/>
            <person name="Miyauchi S."/>
            <person name="Morin E."/>
            <person name="Drula E."/>
            <person name="Courty P.E."/>
            <person name="Kohler A."/>
            <person name="Kuo A."/>
            <person name="LaButti K."/>
            <person name="Pangilinan J."/>
            <person name="Lipzen A."/>
            <person name="Riley R."/>
            <person name="Andreopoulos W."/>
            <person name="He G."/>
            <person name="Johnson J."/>
            <person name="Nolan M."/>
            <person name="Tritt A."/>
            <person name="Barry K.W."/>
            <person name="Grigoriev I.V."/>
            <person name="Nagy L.G."/>
            <person name="Hibbett D."/>
            <person name="Henrissat B."/>
            <person name="Matheny P.B."/>
            <person name="Labbe J."/>
            <person name="Martin F.M."/>
        </authorList>
    </citation>
    <scope>NUCLEOTIDE SEQUENCE</scope>
    <source>
        <strain evidence="11">BPL690</strain>
    </source>
</reference>
<evidence type="ECO:0000256" key="2">
    <source>
        <dbReference type="ARBA" id="ARBA00022723"/>
    </source>
</evidence>
<dbReference type="GO" id="GO:0005768">
    <property type="term" value="C:endosome"/>
    <property type="evidence" value="ECO:0007669"/>
    <property type="project" value="TreeGrafter"/>
</dbReference>
<evidence type="ECO:0000256" key="6">
    <source>
        <dbReference type="ARBA" id="ARBA00029433"/>
    </source>
</evidence>
<keyword evidence="3" id="KW-0863">Zinc-finger</keyword>
<feature type="coiled-coil region" evidence="8">
    <location>
        <begin position="791"/>
        <end position="825"/>
    </location>
</feature>
<dbReference type="PANTHER" id="PTHR23323">
    <property type="entry name" value="VACUOLAR PROTEIN SORTING-ASSOCIATED PROTEIN"/>
    <property type="match status" value="1"/>
</dbReference>
<dbReference type="GO" id="GO:0030674">
    <property type="term" value="F:protein-macromolecule adaptor activity"/>
    <property type="evidence" value="ECO:0007669"/>
    <property type="project" value="TreeGrafter"/>
</dbReference>
<organism evidence="11 12">
    <name type="scientific">Multifurca ochricompacta</name>
    <dbReference type="NCBI Taxonomy" id="376703"/>
    <lineage>
        <taxon>Eukaryota</taxon>
        <taxon>Fungi</taxon>
        <taxon>Dikarya</taxon>
        <taxon>Basidiomycota</taxon>
        <taxon>Agaricomycotina</taxon>
        <taxon>Agaricomycetes</taxon>
        <taxon>Russulales</taxon>
        <taxon>Russulaceae</taxon>
        <taxon>Multifurca</taxon>
    </lineage>
</organism>
<dbReference type="GO" id="GO:0007033">
    <property type="term" value="P:vacuole organization"/>
    <property type="evidence" value="ECO:0007669"/>
    <property type="project" value="TreeGrafter"/>
</dbReference>
<evidence type="ECO:0000256" key="1">
    <source>
        <dbReference type="ARBA" id="ARBA00010454"/>
    </source>
</evidence>
<evidence type="ECO:0000259" key="9">
    <source>
        <dbReference type="Pfam" id="PF05131"/>
    </source>
</evidence>
<keyword evidence="2" id="KW-0479">Metal-binding</keyword>
<comment type="caution">
    <text evidence="11">The sequence shown here is derived from an EMBL/GenBank/DDBJ whole genome shotgun (WGS) entry which is preliminary data.</text>
</comment>
<comment type="subcellular location">
    <subcellularLocation>
        <location evidence="6">Endomembrane system</location>
        <topology evidence="6">Peripheral membrane protein</topology>
        <orientation evidence="6">Cytoplasmic side</orientation>
    </subcellularLocation>
</comment>
<dbReference type="EMBL" id="WTXG01000001">
    <property type="protein sequence ID" value="KAI0307751.1"/>
    <property type="molecule type" value="Genomic_DNA"/>
</dbReference>
<dbReference type="InterPro" id="IPR000547">
    <property type="entry name" value="Clathrin_H-chain/VPS_repeat"/>
</dbReference>
<dbReference type="Pfam" id="PF05131">
    <property type="entry name" value="Pep3_Vps18"/>
    <property type="match status" value="1"/>
</dbReference>
<evidence type="ECO:0000259" key="10">
    <source>
        <dbReference type="Pfam" id="PF26148"/>
    </source>
</evidence>
<dbReference type="GO" id="GO:0048284">
    <property type="term" value="P:organelle fusion"/>
    <property type="evidence" value="ECO:0007669"/>
    <property type="project" value="TreeGrafter"/>
</dbReference>
<dbReference type="InterPro" id="IPR058919">
    <property type="entry name" value="Pep3/Vps18_RING_C"/>
</dbReference>
<dbReference type="AlphaFoldDB" id="A0AAD4MCC6"/>
<protein>
    <submittedName>
        <fullName evidence="11">Pep3/Vps18/deep orange family-domain-containing protein</fullName>
    </submittedName>
</protein>
<dbReference type="PROSITE" id="PS50236">
    <property type="entry name" value="CHCR"/>
    <property type="match status" value="1"/>
</dbReference>
<keyword evidence="4" id="KW-0862">Zinc</keyword>
<keyword evidence="12" id="KW-1185">Reference proteome</keyword>
<keyword evidence="8" id="KW-0175">Coiled coil</keyword>
<dbReference type="InterPro" id="IPR007810">
    <property type="entry name" value="Pep3/Vps18_beta-prop"/>
</dbReference>
<evidence type="ECO:0000256" key="4">
    <source>
        <dbReference type="ARBA" id="ARBA00022833"/>
    </source>
</evidence>
<dbReference type="GO" id="GO:0006886">
    <property type="term" value="P:intracellular protein transport"/>
    <property type="evidence" value="ECO:0007669"/>
    <property type="project" value="UniProtKB-UniRule"/>
</dbReference>
<dbReference type="Proteomes" id="UP001203297">
    <property type="component" value="Unassembled WGS sequence"/>
</dbReference>
<evidence type="ECO:0000313" key="12">
    <source>
        <dbReference type="Proteomes" id="UP001203297"/>
    </source>
</evidence>
<dbReference type="GO" id="GO:0030897">
    <property type="term" value="C:HOPS complex"/>
    <property type="evidence" value="ECO:0007669"/>
    <property type="project" value="TreeGrafter"/>
</dbReference>
<proteinExistence type="inferred from homology"/>
<dbReference type="GO" id="GO:0007032">
    <property type="term" value="P:endosome organization"/>
    <property type="evidence" value="ECO:0007669"/>
    <property type="project" value="TreeGrafter"/>
</dbReference>
<feature type="domain" description="Pep3/Vps18 RING C-terminal" evidence="10">
    <location>
        <begin position="836"/>
        <end position="897"/>
    </location>
</feature>
<evidence type="ECO:0000313" key="11">
    <source>
        <dbReference type="EMBL" id="KAI0307751.1"/>
    </source>
</evidence>
<dbReference type="GO" id="GO:0006904">
    <property type="term" value="P:vesicle docking involved in exocytosis"/>
    <property type="evidence" value="ECO:0007669"/>
    <property type="project" value="TreeGrafter"/>
</dbReference>
<evidence type="ECO:0000256" key="3">
    <source>
        <dbReference type="ARBA" id="ARBA00022771"/>
    </source>
</evidence>
<accession>A0AAD4MCC6</accession>
<dbReference type="Pfam" id="PF26148">
    <property type="entry name" value="VPS18_RING_C"/>
    <property type="match status" value="1"/>
</dbReference>
<gene>
    <name evidence="11" type="ORF">B0F90DRAFT_1676867</name>
</gene>
<dbReference type="GO" id="GO:0008270">
    <property type="term" value="F:zinc ion binding"/>
    <property type="evidence" value="ECO:0007669"/>
    <property type="project" value="UniProtKB-KW"/>
</dbReference>
<feature type="domain" description="Pep3/Vps18 beta-propeller" evidence="9">
    <location>
        <begin position="24"/>
        <end position="365"/>
    </location>
</feature>
<dbReference type="PANTHER" id="PTHR23323:SF26">
    <property type="entry name" value="VACUOLAR PROTEIN SORTING-ASSOCIATED PROTEIN 18 HOMOLOG"/>
    <property type="match status" value="1"/>
</dbReference>
<evidence type="ECO:0000256" key="7">
    <source>
        <dbReference type="PROSITE-ProRule" id="PRU01006"/>
    </source>
</evidence>
<comment type="similarity">
    <text evidence="1">Belongs to the VPS18 family.</text>
</comment>
<evidence type="ECO:0000256" key="8">
    <source>
        <dbReference type="SAM" id="Coils"/>
    </source>
</evidence>
<sequence length="1032" mass="116654">MIISLDPCVQSENQHDSPSNALAPVFDLGRVQYSLPASLISLVVASDVLAMGLSSNVIVLIELAHSDQVVKVPIPRKPAEFSIYKLFLDPSGRHLIITSLEGENWYLFKSWKKPKQLKTFKMVMKLNGTIYEAILDAEEDFFKSQERYLNPVFTLPERQAITGINSDFFPSIDPKKALVVVITTSRIYQFTGMLPRRSEEGGRVFGTLFAAYREIAPKISELPGNIRYSELHYYTLNSGQSQSLPRDIAWMTSPGIYHGMLNFQSTTDDFIDGAQLFPYPTLSTSPSAPNDSPQPELPISMALTEFHFVLLYSDRIAAISVLDESFAYEEVLPLKHGEIVRALTADPVRKTYWVYTDQSLFELIVGNEDRDVWKINLQKENFDVALKYAKTAGQRDLILSSHAHALLKAMRYFPAARAFAQCSVPFEDVALKFLDVNERDALRSYLMLRLEQTRKSDLTQRMMLATWLVEFYLSKCDELDDLIAASSTMHDIDNVKTGRSILEEDVRRFLDLHKDDLEPDTIYELIQSHGRTDVYLFYAALIGQVERVVEHWILVEEDWVKAIDTISRQSNLELYYRFGPVLMRNAPRETVDSWIRQPTLDPLRLVPALLQFQFAPRDPLSPNQATRYLNHVIFEQLNTSSTLHNLVITLHTSPAAGSNEDDGPLLRFLAMAPVDPLTGKPYYDLDYALRLCSEAGRIQPCVHIYSQMGLWESSVDLALEKGDLELAKLNADKPEDDPPLRKKLWLKIAKFVVQDKKDIKMAMRFLESTELLKIEDILPFFPDFVVIDDFKDEIANALESYSAQIESLKSEMDDATRSAESMKEYIVGLKNRFVTVDAGERCSVCTFHILTRQFYVFPCHHAFHADCLVGLTKEYLPAHALRRLLVLQDEIVKGKAGSVDRSDAKLIDGNTISWQPETQRALLSQNFATPTQNGHRQTNTIGRNLLSAGDRLRDLIVPDALVTVITSPAGWIPGIGGAQKNTLVESEAGKRLEKLRSELEDILASACPLCESVIAGLDKSFTKGESDITWEV</sequence>
<feature type="repeat" description="CHCR" evidence="7">
    <location>
        <begin position="596"/>
        <end position="761"/>
    </location>
</feature>